<dbReference type="SMART" id="SM00228">
    <property type="entry name" value="PDZ"/>
    <property type="match status" value="1"/>
</dbReference>
<dbReference type="OMA" id="NQREGME"/>
<dbReference type="InParanoid" id="A0A067R330"/>
<dbReference type="FunCoup" id="A0A067R330">
    <property type="interactions" value="189"/>
</dbReference>
<evidence type="ECO:0000313" key="6">
    <source>
        <dbReference type="EMBL" id="KDR16497.1"/>
    </source>
</evidence>
<feature type="compositionally biased region" description="Polar residues" evidence="1">
    <location>
        <begin position="799"/>
        <end position="815"/>
    </location>
</feature>
<dbReference type="SUPFAM" id="SSF51045">
    <property type="entry name" value="WW domain"/>
    <property type="match status" value="1"/>
</dbReference>
<dbReference type="InterPro" id="IPR000159">
    <property type="entry name" value="RA_dom"/>
</dbReference>
<feature type="region of interest" description="Disordered" evidence="1">
    <location>
        <begin position="1046"/>
        <end position="1170"/>
    </location>
</feature>
<dbReference type="GO" id="GO:0009887">
    <property type="term" value="P:animal organ morphogenesis"/>
    <property type="evidence" value="ECO:0007669"/>
    <property type="project" value="UniProtKB-ARBA"/>
</dbReference>
<dbReference type="Gene3D" id="2.20.70.10">
    <property type="match status" value="1"/>
</dbReference>
<dbReference type="PROSITE" id="PS50057">
    <property type="entry name" value="FERM_3"/>
    <property type="match status" value="1"/>
</dbReference>
<dbReference type="InterPro" id="IPR036034">
    <property type="entry name" value="PDZ_sf"/>
</dbReference>
<dbReference type="Gene3D" id="3.10.20.90">
    <property type="entry name" value="Phosphatidylinositol 3-kinase Catalytic Subunit, Chain A, domain 1"/>
    <property type="match status" value="1"/>
</dbReference>
<dbReference type="Pfam" id="PF21989">
    <property type="entry name" value="RA_2"/>
    <property type="match status" value="1"/>
</dbReference>
<evidence type="ECO:0000259" key="2">
    <source>
        <dbReference type="PROSITE" id="PS50020"/>
    </source>
</evidence>
<feature type="compositionally biased region" description="Polar residues" evidence="1">
    <location>
        <begin position="1147"/>
        <end position="1170"/>
    </location>
</feature>
<dbReference type="PANTHER" id="PTHR46221:SF3">
    <property type="entry name" value="FERM AND PDZ DOMAIN-CONTAINING PROTEIN 4"/>
    <property type="match status" value="1"/>
</dbReference>
<dbReference type="EMBL" id="KK852790">
    <property type="protein sequence ID" value="KDR16497.1"/>
    <property type="molecule type" value="Genomic_DNA"/>
</dbReference>
<dbReference type="Pfam" id="PF00397">
    <property type="entry name" value="WW"/>
    <property type="match status" value="1"/>
</dbReference>
<dbReference type="FunFam" id="2.30.42.10:FF:000053">
    <property type="entry name" value="FERM and PDZ domain-containing protein 4"/>
    <property type="match status" value="1"/>
</dbReference>
<dbReference type="InterPro" id="IPR019749">
    <property type="entry name" value="Band_41_domain"/>
</dbReference>
<feature type="domain" description="WW" evidence="2">
    <location>
        <begin position="37"/>
        <end position="70"/>
    </location>
</feature>
<feature type="region of interest" description="Disordered" evidence="1">
    <location>
        <begin position="698"/>
        <end position="737"/>
    </location>
</feature>
<organism evidence="6 7">
    <name type="scientific">Zootermopsis nevadensis</name>
    <name type="common">Dampwood termite</name>
    <dbReference type="NCBI Taxonomy" id="136037"/>
    <lineage>
        <taxon>Eukaryota</taxon>
        <taxon>Metazoa</taxon>
        <taxon>Ecdysozoa</taxon>
        <taxon>Arthropoda</taxon>
        <taxon>Hexapoda</taxon>
        <taxon>Insecta</taxon>
        <taxon>Pterygota</taxon>
        <taxon>Neoptera</taxon>
        <taxon>Polyneoptera</taxon>
        <taxon>Dictyoptera</taxon>
        <taxon>Blattodea</taxon>
        <taxon>Blattoidea</taxon>
        <taxon>Termitoidae</taxon>
        <taxon>Termopsidae</taxon>
        <taxon>Zootermopsis</taxon>
    </lineage>
</organism>
<evidence type="ECO:0000256" key="1">
    <source>
        <dbReference type="SAM" id="MobiDB-lite"/>
    </source>
</evidence>
<dbReference type="SUPFAM" id="SSF47031">
    <property type="entry name" value="Second domain of FERM"/>
    <property type="match status" value="1"/>
</dbReference>
<dbReference type="Proteomes" id="UP000027135">
    <property type="component" value="Unassembled WGS sequence"/>
</dbReference>
<dbReference type="PROSITE" id="PS50020">
    <property type="entry name" value="WW_DOMAIN_2"/>
    <property type="match status" value="1"/>
</dbReference>
<feature type="compositionally biased region" description="Polar residues" evidence="1">
    <location>
        <begin position="1093"/>
        <end position="1109"/>
    </location>
</feature>
<dbReference type="SUPFAM" id="SSF50156">
    <property type="entry name" value="PDZ domain-like"/>
    <property type="match status" value="1"/>
</dbReference>
<evidence type="ECO:0000313" key="7">
    <source>
        <dbReference type="Proteomes" id="UP000027135"/>
    </source>
</evidence>
<dbReference type="InterPro" id="IPR036020">
    <property type="entry name" value="WW_dom_sf"/>
</dbReference>
<dbReference type="InterPro" id="IPR000299">
    <property type="entry name" value="FERM_domain"/>
</dbReference>
<dbReference type="Gene3D" id="2.30.42.10">
    <property type="match status" value="1"/>
</dbReference>
<evidence type="ECO:0000259" key="3">
    <source>
        <dbReference type="PROSITE" id="PS50057"/>
    </source>
</evidence>
<accession>A0A067R330</accession>
<evidence type="ECO:0000259" key="5">
    <source>
        <dbReference type="PROSITE" id="PS50200"/>
    </source>
</evidence>
<dbReference type="InterPro" id="IPR014352">
    <property type="entry name" value="FERM/acyl-CoA-bd_prot_sf"/>
</dbReference>
<sequence>MSLHLIHIFNRDYFAFSHLTQTSSWLPPVETWVDASGGFPYGWEEAIDSDGKPYFINHLNKTTTYEDPRKDWTEEPPQPRQVELTRHPELGFGFVAGSEKPVIVRFVTEGGPSVDKLQPGDQILVINGEDVKKAPRDHVIQLVRSCKETVRLTVCQPPLDNSARKSALLSAAKKAKLKSNPSRVRFAEGVVVNGSPLFPPSTFSLGDSSVPFMPNVLKVFLENGQTKSFKYDSNTTVLDVMESLQQKLCIKATEHFSLVVEHVKSLRRNKLTLLDPQEPLARIAARPGSHNLRCLFRVAFVPKDACDLAQRDLVAFEYLYMQCCNDVVQERYAPELKYDIALRLAALHIHQHAISNNMTSKVTVKAIEREFGLERFVPVSLMSTMKRKELRKLIGHFLKLNHNLSPTGQKSLTSLQAKLYYLNIISELPSYGAKCFSTNITDSNMERVILVSPKFGISQITGLRNSVPVPLADIEQMSLVTVIREDELSRFVRIHLPTSDEKEIVLSMEDRDAEELVLLLQGYYRLLTGKILSVEQDRDLSWIDDAAPPYHSQHQVLPARWSYTGRDTGKHHATFSMPPPYQPVHQVKTNGHFTASHKKSGSLDANSRPTFEVDSNMNTMSGLLNGSARARDYNGYLDDNRRAAVAQKLLDLSSATFDLQSVVSMEILESDLAYVEARNEEVLRRVAEMQELVQNSEQYLTQQQQHQHPGLQHHQQLGKEESDSEGSHISSLDSDAPGQLKHSDSLLLLTQGQKLISEAVNDAVRGIDLGDNEPSESDTDSVSTPTNSPSHRPGREHSGSYNGSSVAKPSGSSFGLHSPDSLLPVGFCPSDRNIQDLLKKLQEDSSLPCDFAEGTLYLDPDIIDLTMIPPPITPDEDGLYALPCQLSLPPTPFADHSPLEIEIQQTRMEQLINHRNVISNCCVLDLEQDSLLDDILGLELNKTPTSDEPHSLVIPGLDLNLDFEAFLATVTVPPPTEQAPPSVELTPEEISSFIIPPPPTSGSDALNGELVSTHMNIVENHDNKNSTTQSSSKVIEYPTVNRKGGTFSCCGKYRDSPEKITAEEIQPPPRSGSESLKPPARPPKSAEHLQAASVHQQSSSLSGIQQDSQPPLLPPRSDSIHAHSWVPQKKPPLPPVPSQDVLRRSAQHSSNLKGLSDGNSHNKPASGTTLLRNGHIFSDCSTSSKHGRDVLCSKSDATMVGLLERLDQVVAQCSRAQAAGGGAQMDETRFQAAKEALTNEARQLVTASKVFVKGATDAPSRQELPSNLASCLQLLHRLTELVTDMTAHTTAPLQTRNLVLKVRDVACAFRETLAPALDSNGQEGMLLQRADDLASVLATLLRSLRVFSP</sequence>
<dbReference type="InterPro" id="IPR019748">
    <property type="entry name" value="FERM_central"/>
</dbReference>
<feature type="compositionally biased region" description="Polar residues" evidence="1">
    <location>
        <begin position="780"/>
        <end position="790"/>
    </location>
</feature>
<protein>
    <submittedName>
        <fullName evidence="6">FERM and PDZ domain-containing protein 4</fullName>
    </submittedName>
</protein>
<dbReference type="SMART" id="SM00456">
    <property type="entry name" value="WW"/>
    <property type="match status" value="1"/>
</dbReference>
<name>A0A067R330_ZOONE</name>
<dbReference type="Gene3D" id="1.20.80.10">
    <property type="match status" value="1"/>
</dbReference>
<dbReference type="InterPro" id="IPR011993">
    <property type="entry name" value="PH-like_dom_sf"/>
</dbReference>
<dbReference type="CDD" id="cd06769">
    <property type="entry name" value="PDZ_FRMPD1_3_4-like"/>
    <property type="match status" value="1"/>
</dbReference>
<dbReference type="CDD" id="cd00201">
    <property type="entry name" value="WW"/>
    <property type="match status" value="1"/>
</dbReference>
<feature type="compositionally biased region" description="Low complexity" evidence="1">
    <location>
        <begin position="702"/>
        <end position="715"/>
    </location>
</feature>
<dbReference type="SUPFAM" id="SSF50729">
    <property type="entry name" value="PH domain-like"/>
    <property type="match status" value="1"/>
</dbReference>
<feature type="domain" description="FERM" evidence="3">
    <location>
        <begin position="215"/>
        <end position="531"/>
    </location>
</feature>
<dbReference type="SUPFAM" id="SSF54236">
    <property type="entry name" value="Ubiquitin-like"/>
    <property type="match status" value="1"/>
</dbReference>
<dbReference type="Pfam" id="PF00595">
    <property type="entry name" value="PDZ"/>
    <property type="match status" value="1"/>
</dbReference>
<proteinExistence type="predicted"/>
<dbReference type="CDD" id="cd17088">
    <property type="entry name" value="FERM_F1_FRMPD1_like"/>
    <property type="match status" value="1"/>
</dbReference>
<dbReference type="CDD" id="cd14473">
    <property type="entry name" value="FERM_B-lobe"/>
    <property type="match status" value="1"/>
</dbReference>
<feature type="region of interest" description="Disordered" evidence="1">
    <location>
        <begin position="767"/>
        <end position="815"/>
    </location>
</feature>
<dbReference type="InterPro" id="IPR035963">
    <property type="entry name" value="FERM_2"/>
</dbReference>
<keyword evidence="7" id="KW-1185">Reference proteome</keyword>
<dbReference type="Pfam" id="PF00373">
    <property type="entry name" value="FERM_M"/>
    <property type="match status" value="1"/>
</dbReference>
<dbReference type="InterPro" id="IPR001202">
    <property type="entry name" value="WW_dom"/>
</dbReference>
<reference evidence="6 7" key="1">
    <citation type="journal article" date="2014" name="Nat. Commun.">
        <title>Molecular traces of alternative social organization in a termite genome.</title>
        <authorList>
            <person name="Terrapon N."/>
            <person name="Li C."/>
            <person name="Robertson H.M."/>
            <person name="Ji L."/>
            <person name="Meng X."/>
            <person name="Booth W."/>
            <person name="Chen Z."/>
            <person name="Childers C.P."/>
            <person name="Glastad K.M."/>
            <person name="Gokhale K."/>
            <person name="Gowin J."/>
            <person name="Gronenberg W."/>
            <person name="Hermansen R.A."/>
            <person name="Hu H."/>
            <person name="Hunt B.G."/>
            <person name="Huylmans A.K."/>
            <person name="Khalil S.M."/>
            <person name="Mitchell R.D."/>
            <person name="Munoz-Torres M.C."/>
            <person name="Mustard J.A."/>
            <person name="Pan H."/>
            <person name="Reese J.T."/>
            <person name="Scharf M.E."/>
            <person name="Sun F."/>
            <person name="Vogel H."/>
            <person name="Xiao J."/>
            <person name="Yang W."/>
            <person name="Yang Z."/>
            <person name="Yang Z."/>
            <person name="Zhou J."/>
            <person name="Zhu J."/>
            <person name="Brent C.S."/>
            <person name="Elsik C.G."/>
            <person name="Goodisman M.A."/>
            <person name="Liberles D.A."/>
            <person name="Roe R.M."/>
            <person name="Vargo E.L."/>
            <person name="Vilcinskas A."/>
            <person name="Wang J."/>
            <person name="Bornberg-Bauer E."/>
            <person name="Korb J."/>
            <person name="Zhang G."/>
            <person name="Liebig J."/>
        </authorList>
    </citation>
    <scope>NUCLEOTIDE SEQUENCE [LARGE SCALE GENOMIC DNA]</scope>
    <source>
        <tissue evidence="6">Whole organism</tissue>
    </source>
</reference>
<dbReference type="PROSITE" id="PS50200">
    <property type="entry name" value="RA"/>
    <property type="match status" value="1"/>
</dbReference>
<dbReference type="SMART" id="SM00295">
    <property type="entry name" value="B41"/>
    <property type="match status" value="1"/>
</dbReference>
<dbReference type="eggNOG" id="KOG3552">
    <property type="taxonomic scope" value="Eukaryota"/>
</dbReference>
<feature type="compositionally biased region" description="Acidic residues" evidence="1">
    <location>
        <begin position="770"/>
        <end position="779"/>
    </location>
</feature>
<feature type="domain" description="PDZ" evidence="4">
    <location>
        <begin position="81"/>
        <end position="158"/>
    </location>
</feature>
<dbReference type="Gene3D" id="2.30.29.30">
    <property type="entry name" value="Pleckstrin-homology domain (PH domain)/Phosphotyrosine-binding domain (PTB)"/>
    <property type="match status" value="1"/>
</dbReference>
<dbReference type="InterPro" id="IPR001478">
    <property type="entry name" value="PDZ"/>
</dbReference>
<dbReference type="PANTHER" id="PTHR46221">
    <property type="entry name" value="FERM AND PDZ DOMAIN-CONTAINING PROTEIN FAMILY MEMBER"/>
    <property type="match status" value="1"/>
</dbReference>
<dbReference type="InterPro" id="IPR029071">
    <property type="entry name" value="Ubiquitin-like_domsf"/>
</dbReference>
<gene>
    <name evidence="6" type="ORF">L798_08586</name>
</gene>
<dbReference type="GO" id="GO:0007165">
    <property type="term" value="P:signal transduction"/>
    <property type="evidence" value="ECO:0007669"/>
    <property type="project" value="InterPro"/>
</dbReference>
<dbReference type="GO" id="GO:0071944">
    <property type="term" value="C:cell periphery"/>
    <property type="evidence" value="ECO:0007669"/>
    <property type="project" value="UniProtKB-ARBA"/>
</dbReference>
<dbReference type="PROSITE" id="PS50106">
    <property type="entry name" value="PDZ"/>
    <property type="match status" value="1"/>
</dbReference>
<dbReference type="PROSITE" id="PS01159">
    <property type="entry name" value="WW_DOMAIN_1"/>
    <property type="match status" value="1"/>
</dbReference>
<feature type="compositionally biased region" description="Basic and acidic residues" evidence="1">
    <location>
        <begin position="1052"/>
        <end position="1062"/>
    </location>
</feature>
<feature type="domain" description="Ras-associating" evidence="5">
    <location>
        <begin position="216"/>
        <end position="301"/>
    </location>
</feature>
<evidence type="ECO:0000259" key="4">
    <source>
        <dbReference type="PROSITE" id="PS50106"/>
    </source>
</evidence>
<dbReference type="GO" id="GO:0030182">
    <property type="term" value="P:neuron differentiation"/>
    <property type="evidence" value="ECO:0007669"/>
    <property type="project" value="UniProtKB-ARBA"/>
</dbReference>